<protein>
    <submittedName>
        <fullName evidence="1">Uncharacterized protein</fullName>
    </submittedName>
</protein>
<organism evidence="1 2">
    <name type="scientific">Dreissena polymorpha</name>
    <name type="common">Zebra mussel</name>
    <name type="synonym">Mytilus polymorpha</name>
    <dbReference type="NCBI Taxonomy" id="45954"/>
    <lineage>
        <taxon>Eukaryota</taxon>
        <taxon>Metazoa</taxon>
        <taxon>Spiralia</taxon>
        <taxon>Lophotrochozoa</taxon>
        <taxon>Mollusca</taxon>
        <taxon>Bivalvia</taxon>
        <taxon>Autobranchia</taxon>
        <taxon>Heteroconchia</taxon>
        <taxon>Euheterodonta</taxon>
        <taxon>Imparidentia</taxon>
        <taxon>Neoheterodontei</taxon>
        <taxon>Myida</taxon>
        <taxon>Dreissenoidea</taxon>
        <taxon>Dreissenidae</taxon>
        <taxon>Dreissena</taxon>
    </lineage>
</organism>
<reference evidence="1" key="2">
    <citation type="submission" date="2020-11" db="EMBL/GenBank/DDBJ databases">
        <authorList>
            <person name="McCartney M.A."/>
            <person name="Auch B."/>
            <person name="Kono T."/>
            <person name="Mallez S."/>
            <person name="Becker A."/>
            <person name="Gohl D.M."/>
            <person name="Silverstein K.A.T."/>
            <person name="Koren S."/>
            <person name="Bechman K.B."/>
            <person name="Herman A."/>
            <person name="Abrahante J.E."/>
            <person name="Garbe J."/>
        </authorList>
    </citation>
    <scope>NUCLEOTIDE SEQUENCE</scope>
    <source>
        <strain evidence="1">Duluth1</strain>
        <tissue evidence="1">Whole animal</tissue>
    </source>
</reference>
<name>A0A9D4NA28_DREPO</name>
<reference evidence="1" key="1">
    <citation type="journal article" date="2019" name="bioRxiv">
        <title>The Genome of the Zebra Mussel, Dreissena polymorpha: A Resource for Invasive Species Research.</title>
        <authorList>
            <person name="McCartney M.A."/>
            <person name="Auch B."/>
            <person name="Kono T."/>
            <person name="Mallez S."/>
            <person name="Zhang Y."/>
            <person name="Obille A."/>
            <person name="Becker A."/>
            <person name="Abrahante J.E."/>
            <person name="Garbe J."/>
            <person name="Badalamenti J.P."/>
            <person name="Herman A."/>
            <person name="Mangelson H."/>
            <person name="Liachko I."/>
            <person name="Sullivan S."/>
            <person name="Sone E.D."/>
            <person name="Koren S."/>
            <person name="Silverstein K.A.T."/>
            <person name="Beckman K.B."/>
            <person name="Gohl D.M."/>
        </authorList>
    </citation>
    <scope>NUCLEOTIDE SEQUENCE</scope>
    <source>
        <strain evidence="1">Duluth1</strain>
        <tissue evidence="1">Whole animal</tissue>
    </source>
</reference>
<evidence type="ECO:0000313" key="1">
    <source>
        <dbReference type="EMBL" id="KAH3890576.1"/>
    </source>
</evidence>
<dbReference type="Proteomes" id="UP000828390">
    <property type="component" value="Unassembled WGS sequence"/>
</dbReference>
<evidence type="ECO:0000313" key="2">
    <source>
        <dbReference type="Proteomes" id="UP000828390"/>
    </source>
</evidence>
<gene>
    <name evidence="1" type="ORF">DPMN_014661</name>
</gene>
<dbReference type="AlphaFoldDB" id="A0A9D4NA28"/>
<comment type="caution">
    <text evidence="1">The sequence shown here is derived from an EMBL/GenBank/DDBJ whole genome shotgun (WGS) entry which is preliminary data.</text>
</comment>
<proteinExistence type="predicted"/>
<sequence>MFGLRAKTNRIDSVILDFTIYAESNVKNHVTKSRLNQGKIPTVGEKIAQMKGDENKYPRCVMVQVSLVCNGTGVTG</sequence>
<accession>A0A9D4NA28</accession>
<dbReference type="EMBL" id="JAIWYP010000001">
    <property type="protein sequence ID" value="KAH3890576.1"/>
    <property type="molecule type" value="Genomic_DNA"/>
</dbReference>
<keyword evidence="2" id="KW-1185">Reference proteome</keyword>